<organism evidence="1 2">
    <name type="scientific">Cinara cedri</name>
    <dbReference type="NCBI Taxonomy" id="506608"/>
    <lineage>
        <taxon>Eukaryota</taxon>
        <taxon>Metazoa</taxon>
        <taxon>Ecdysozoa</taxon>
        <taxon>Arthropoda</taxon>
        <taxon>Hexapoda</taxon>
        <taxon>Insecta</taxon>
        <taxon>Pterygota</taxon>
        <taxon>Neoptera</taxon>
        <taxon>Paraneoptera</taxon>
        <taxon>Hemiptera</taxon>
        <taxon>Sternorrhyncha</taxon>
        <taxon>Aphidomorpha</taxon>
        <taxon>Aphidoidea</taxon>
        <taxon>Aphididae</taxon>
        <taxon>Lachninae</taxon>
        <taxon>Cinara</taxon>
    </lineage>
</organism>
<dbReference type="SUPFAM" id="SSF53098">
    <property type="entry name" value="Ribonuclease H-like"/>
    <property type="match status" value="1"/>
</dbReference>
<dbReference type="GO" id="GO:0003676">
    <property type="term" value="F:nucleic acid binding"/>
    <property type="evidence" value="ECO:0007669"/>
    <property type="project" value="InterPro"/>
</dbReference>
<proteinExistence type="predicted"/>
<accession>A0A5E4MYC0</accession>
<dbReference type="OrthoDB" id="6621833at2759"/>
<dbReference type="Proteomes" id="UP000325440">
    <property type="component" value="Unassembled WGS sequence"/>
</dbReference>
<reference evidence="1 2" key="1">
    <citation type="submission" date="2019-08" db="EMBL/GenBank/DDBJ databases">
        <authorList>
            <person name="Alioto T."/>
            <person name="Alioto T."/>
            <person name="Gomez Garrido J."/>
        </authorList>
    </citation>
    <scope>NUCLEOTIDE SEQUENCE [LARGE SCALE GENOMIC DNA]</scope>
</reference>
<keyword evidence="2" id="KW-1185">Reference proteome</keyword>
<dbReference type="Gene3D" id="3.30.420.10">
    <property type="entry name" value="Ribonuclease H-like superfamily/Ribonuclease H"/>
    <property type="match status" value="1"/>
</dbReference>
<evidence type="ECO:0000313" key="2">
    <source>
        <dbReference type="Proteomes" id="UP000325440"/>
    </source>
</evidence>
<protein>
    <submittedName>
        <fullName evidence="1">Ribonuclease H-like domain,Ribonuclease H domain</fullName>
    </submittedName>
</protein>
<gene>
    <name evidence="1" type="ORF">CINCED_3A001211</name>
</gene>
<sequence length="217" mass="24760">MSLSNCNVIFVDEHPLRNNIILSDSLSTLLSLNNKIYTTVIAKLIQEKIYQATNRGSNISLIWIPGHCNIEGNEKADEESKKATKSPDTPKLNLITYANVKNQIHAFIQIRCQVHWLRQNTKLRTIKSTIHQWPNPNLNRRERIAINRLRIGHTRLTHKSLMTKEDPPQCPTCGVSITVKHLITECIKYAEDAKKYNISSNIDEALGPNNEDINNMV</sequence>
<dbReference type="EMBL" id="CABPRJ010001045">
    <property type="protein sequence ID" value="VVC35070.1"/>
    <property type="molecule type" value="Genomic_DNA"/>
</dbReference>
<dbReference type="InterPro" id="IPR036397">
    <property type="entry name" value="RNaseH_sf"/>
</dbReference>
<name>A0A5E4MYC0_9HEMI</name>
<evidence type="ECO:0000313" key="1">
    <source>
        <dbReference type="EMBL" id="VVC35070.1"/>
    </source>
</evidence>
<dbReference type="AlphaFoldDB" id="A0A5E4MYC0"/>
<dbReference type="InterPro" id="IPR012337">
    <property type="entry name" value="RNaseH-like_sf"/>
</dbReference>